<feature type="compositionally biased region" description="Polar residues" evidence="1">
    <location>
        <begin position="62"/>
        <end position="80"/>
    </location>
</feature>
<keyword evidence="3" id="KW-1185">Reference proteome</keyword>
<name>A0AAV8XEJ0_9CUCU</name>
<dbReference type="EMBL" id="JAPWTK010000692">
    <property type="protein sequence ID" value="KAJ8937048.1"/>
    <property type="molecule type" value="Genomic_DNA"/>
</dbReference>
<dbReference type="Proteomes" id="UP001162162">
    <property type="component" value="Unassembled WGS sequence"/>
</dbReference>
<evidence type="ECO:0000256" key="1">
    <source>
        <dbReference type="SAM" id="MobiDB-lite"/>
    </source>
</evidence>
<organism evidence="2 3">
    <name type="scientific">Aromia moschata</name>
    <dbReference type="NCBI Taxonomy" id="1265417"/>
    <lineage>
        <taxon>Eukaryota</taxon>
        <taxon>Metazoa</taxon>
        <taxon>Ecdysozoa</taxon>
        <taxon>Arthropoda</taxon>
        <taxon>Hexapoda</taxon>
        <taxon>Insecta</taxon>
        <taxon>Pterygota</taxon>
        <taxon>Neoptera</taxon>
        <taxon>Endopterygota</taxon>
        <taxon>Coleoptera</taxon>
        <taxon>Polyphaga</taxon>
        <taxon>Cucujiformia</taxon>
        <taxon>Chrysomeloidea</taxon>
        <taxon>Cerambycidae</taxon>
        <taxon>Cerambycinae</taxon>
        <taxon>Callichromatini</taxon>
        <taxon>Aromia</taxon>
    </lineage>
</organism>
<evidence type="ECO:0008006" key="4">
    <source>
        <dbReference type="Google" id="ProtNLM"/>
    </source>
</evidence>
<evidence type="ECO:0000313" key="2">
    <source>
        <dbReference type="EMBL" id="KAJ8937048.1"/>
    </source>
</evidence>
<comment type="caution">
    <text evidence="2">The sequence shown here is derived from an EMBL/GenBank/DDBJ whole genome shotgun (WGS) entry which is preliminary data.</text>
</comment>
<dbReference type="AlphaFoldDB" id="A0AAV8XEJ0"/>
<protein>
    <recommendedName>
        <fullName evidence="4">Mos1 transposase HTH domain-containing protein</fullName>
    </recommendedName>
</protein>
<gene>
    <name evidence="2" type="ORF">NQ318_019390</name>
</gene>
<sequence>MVLTMKKTILKRVLLTEPETGSDDRLSEKQRIEILIIREYGDMQRSQDQVCALFNELYPNRSPINQSKNSAKSGRPSTATGGDKALDIFLLQAADVPKERQASKVRENSIQSSRVLATPFDVSHQSVKNVFKRKKLYPYKVELVH</sequence>
<feature type="region of interest" description="Disordered" evidence="1">
    <location>
        <begin position="61"/>
        <end position="80"/>
    </location>
</feature>
<reference evidence="2" key="1">
    <citation type="journal article" date="2023" name="Insect Mol. Biol.">
        <title>Genome sequencing provides insights into the evolution of gene families encoding plant cell wall-degrading enzymes in longhorned beetles.</title>
        <authorList>
            <person name="Shin N.R."/>
            <person name="Okamura Y."/>
            <person name="Kirsch R."/>
            <person name="Pauchet Y."/>
        </authorList>
    </citation>
    <scope>NUCLEOTIDE SEQUENCE</scope>
    <source>
        <strain evidence="2">AMC_N1</strain>
    </source>
</reference>
<proteinExistence type="predicted"/>
<accession>A0AAV8XEJ0</accession>
<evidence type="ECO:0000313" key="3">
    <source>
        <dbReference type="Proteomes" id="UP001162162"/>
    </source>
</evidence>